<dbReference type="Proteomes" id="UP000314294">
    <property type="component" value="Unassembled WGS sequence"/>
</dbReference>
<name>A0A4Z2FAL4_9TELE</name>
<evidence type="ECO:0000313" key="2">
    <source>
        <dbReference type="Proteomes" id="UP000314294"/>
    </source>
</evidence>
<keyword evidence="2" id="KW-1185">Reference proteome</keyword>
<comment type="caution">
    <text evidence="1">The sequence shown here is derived from an EMBL/GenBank/DDBJ whole genome shotgun (WGS) entry which is preliminary data.</text>
</comment>
<sequence length="107" mass="12107">MARRLHLHPRGDASHDTVCADTKMCKNYNWSVMVHLLLSGRVIPERRLALPAHYPLWREKRVGEVLCRSQIEKLAAKATAGEDAEFVICASDSVVFVSDGRRLRLLP</sequence>
<gene>
    <name evidence="1" type="ORF">EYF80_051610</name>
</gene>
<evidence type="ECO:0000313" key="1">
    <source>
        <dbReference type="EMBL" id="TNN38228.1"/>
    </source>
</evidence>
<reference evidence="1 2" key="1">
    <citation type="submission" date="2019-03" db="EMBL/GenBank/DDBJ databases">
        <title>First draft genome of Liparis tanakae, snailfish: a comprehensive survey of snailfish specific genes.</title>
        <authorList>
            <person name="Kim W."/>
            <person name="Song I."/>
            <person name="Jeong J.-H."/>
            <person name="Kim D."/>
            <person name="Kim S."/>
            <person name="Ryu S."/>
            <person name="Song J.Y."/>
            <person name="Lee S.K."/>
        </authorList>
    </citation>
    <scope>NUCLEOTIDE SEQUENCE [LARGE SCALE GENOMIC DNA]</scope>
    <source>
        <tissue evidence="1">Muscle</tissue>
    </source>
</reference>
<protein>
    <submittedName>
        <fullName evidence="1">Uncharacterized protein</fullName>
    </submittedName>
</protein>
<dbReference type="EMBL" id="SRLO01001392">
    <property type="protein sequence ID" value="TNN38228.1"/>
    <property type="molecule type" value="Genomic_DNA"/>
</dbReference>
<organism evidence="1 2">
    <name type="scientific">Liparis tanakae</name>
    <name type="common">Tanaka's snailfish</name>
    <dbReference type="NCBI Taxonomy" id="230148"/>
    <lineage>
        <taxon>Eukaryota</taxon>
        <taxon>Metazoa</taxon>
        <taxon>Chordata</taxon>
        <taxon>Craniata</taxon>
        <taxon>Vertebrata</taxon>
        <taxon>Euteleostomi</taxon>
        <taxon>Actinopterygii</taxon>
        <taxon>Neopterygii</taxon>
        <taxon>Teleostei</taxon>
        <taxon>Neoteleostei</taxon>
        <taxon>Acanthomorphata</taxon>
        <taxon>Eupercaria</taxon>
        <taxon>Perciformes</taxon>
        <taxon>Cottioidei</taxon>
        <taxon>Cottales</taxon>
        <taxon>Liparidae</taxon>
        <taxon>Liparis</taxon>
    </lineage>
</organism>
<dbReference type="AlphaFoldDB" id="A0A4Z2FAL4"/>
<proteinExistence type="predicted"/>
<accession>A0A4Z2FAL4</accession>